<dbReference type="NCBIfam" id="TIGR01509">
    <property type="entry name" value="HAD-SF-IA-v3"/>
    <property type="match status" value="1"/>
</dbReference>
<dbReference type="OrthoDB" id="9797415at2"/>
<dbReference type="Proteomes" id="UP000236738">
    <property type="component" value="Unassembled WGS sequence"/>
</dbReference>
<evidence type="ECO:0000313" key="2">
    <source>
        <dbReference type="Proteomes" id="UP000236738"/>
    </source>
</evidence>
<organism evidence="1 2">
    <name type="scientific">Halpernia humi</name>
    <dbReference type="NCBI Taxonomy" id="493375"/>
    <lineage>
        <taxon>Bacteria</taxon>
        <taxon>Pseudomonadati</taxon>
        <taxon>Bacteroidota</taxon>
        <taxon>Flavobacteriia</taxon>
        <taxon>Flavobacteriales</taxon>
        <taxon>Weeksellaceae</taxon>
        <taxon>Chryseobacterium group</taxon>
        <taxon>Halpernia</taxon>
    </lineage>
</organism>
<proteinExistence type="predicted"/>
<dbReference type="InterPro" id="IPR036412">
    <property type="entry name" value="HAD-like_sf"/>
</dbReference>
<dbReference type="EMBL" id="FNUS01000001">
    <property type="protein sequence ID" value="SEF53560.1"/>
    <property type="molecule type" value="Genomic_DNA"/>
</dbReference>
<dbReference type="InterPro" id="IPR023198">
    <property type="entry name" value="PGP-like_dom2"/>
</dbReference>
<dbReference type="InterPro" id="IPR006439">
    <property type="entry name" value="HAD-SF_hydro_IA"/>
</dbReference>
<evidence type="ECO:0000313" key="1">
    <source>
        <dbReference type="EMBL" id="SEF53560.1"/>
    </source>
</evidence>
<dbReference type="CDD" id="cd02603">
    <property type="entry name" value="HAD_sEH-N_like"/>
    <property type="match status" value="1"/>
</dbReference>
<name>A0A1H5SSY2_9FLAO</name>
<reference evidence="2" key="1">
    <citation type="submission" date="2016-10" db="EMBL/GenBank/DDBJ databases">
        <authorList>
            <person name="Varghese N."/>
            <person name="Submissions S."/>
        </authorList>
    </citation>
    <scope>NUCLEOTIDE SEQUENCE [LARGE SCALE GENOMIC DNA]</scope>
    <source>
        <strain evidence="2">DSM 21580</strain>
    </source>
</reference>
<dbReference type="RefSeq" id="WP_103912302.1">
    <property type="nucleotide sequence ID" value="NZ_FNUS01000001.1"/>
</dbReference>
<gene>
    <name evidence="1" type="ORF">SAMN05421847_0253</name>
</gene>
<dbReference type="SUPFAM" id="SSF56784">
    <property type="entry name" value="HAD-like"/>
    <property type="match status" value="1"/>
</dbReference>
<dbReference type="AlphaFoldDB" id="A0A1H5SSY2"/>
<dbReference type="SFLD" id="SFLDG01129">
    <property type="entry name" value="C1.5:_HAD__Beta-PGM__Phosphata"/>
    <property type="match status" value="1"/>
</dbReference>
<dbReference type="GO" id="GO:0016787">
    <property type="term" value="F:hydrolase activity"/>
    <property type="evidence" value="ECO:0007669"/>
    <property type="project" value="UniProtKB-KW"/>
</dbReference>
<dbReference type="PANTHER" id="PTHR43611:SF3">
    <property type="entry name" value="FLAVIN MONONUCLEOTIDE HYDROLASE 1, CHLOROPLATIC"/>
    <property type="match status" value="1"/>
</dbReference>
<dbReference type="InterPro" id="IPR023214">
    <property type="entry name" value="HAD_sf"/>
</dbReference>
<keyword evidence="2" id="KW-1185">Reference proteome</keyword>
<sequence>MTDLDVSKIKVVFMDVGGILLSNGWDHVRRQKAAKYFDFDYEEMNNLHNFIYNVFEIGSISLDEYLETVVFYCPRNFTKFDFKEFMFAQSEEQAEMLTWLKSFKKQINLPVFAINNESKELNNYRIKTFGLHEIFDGFFSSCNLGMRKPDPRIFQKALEIAQVKPEESIYFDDRPMLVNAAKKLGMNAILHEKFQTTKNILEKLTLKE</sequence>
<dbReference type="Pfam" id="PF00702">
    <property type="entry name" value="Hydrolase"/>
    <property type="match status" value="1"/>
</dbReference>
<accession>A0A1H5SSY2</accession>
<dbReference type="Gene3D" id="3.40.50.1000">
    <property type="entry name" value="HAD superfamily/HAD-like"/>
    <property type="match status" value="1"/>
</dbReference>
<protein>
    <submittedName>
        <fullName evidence="1">Putative hydrolase of the HAD superfamily</fullName>
    </submittedName>
</protein>
<dbReference type="SFLD" id="SFLDS00003">
    <property type="entry name" value="Haloacid_Dehalogenase"/>
    <property type="match status" value="1"/>
</dbReference>
<dbReference type="Gene3D" id="1.10.150.240">
    <property type="entry name" value="Putative phosphatase, domain 2"/>
    <property type="match status" value="1"/>
</dbReference>
<keyword evidence="1" id="KW-0378">Hydrolase</keyword>
<dbReference type="PANTHER" id="PTHR43611">
    <property type="entry name" value="ALPHA-D-GLUCOSE 1-PHOSPHATE PHOSPHATASE"/>
    <property type="match status" value="1"/>
</dbReference>